<dbReference type="SUPFAM" id="SSF100950">
    <property type="entry name" value="NagB/RpiA/CoA transferase-like"/>
    <property type="match status" value="1"/>
</dbReference>
<keyword evidence="6" id="KW-0413">Isomerase</keyword>
<reference evidence="9" key="1">
    <citation type="journal article" date="2011" name="Proc. Natl. Acad. Sci. U.S.A.">
        <title>Obligate biotrophy features unraveled by the genomic analysis of rust fungi.</title>
        <authorList>
            <person name="Duplessis S."/>
            <person name="Cuomo C.A."/>
            <person name="Lin Y.-C."/>
            <person name="Aerts A."/>
            <person name="Tisserant E."/>
            <person name="Veneault-Fourrey C."/>
            <person name="Joly D.L."/>
            <person name="Hacquard S."/>
            <person name="Amselem J."/>
            <person name="Cantarel B.L."/>
            <person name="Chiu R."/>
            <person name="Coutinho P.M."/>
            <person name="Feau N."/>
            <person name="Field M."/>
            <person name="Frey P."/>
            <person name="Gelhaye E."/>
            <person name="Goldberg J."/>
            <person name="Grabherr M.G."/>
            <person name="Kodira C.D."/>
            <person name="Kohler A."/>
            <person name="Kuees U."/>
            <person name="Lindquist E.A."/>
            <person name="Lucas S.M."/>
            <person name="Mago R."/>
            <person name="Mauceli E."/>
            <person name="Morin E."/>
            <person name="Murat C."/>
            <person name="Pangilinan J.L."/>
            <person name="Park R."/>
            <person name="Pearson M."/>
            <person name="Quesneville H."/>
            <person name="Rouhier N."/>
            <person name="Sakthikumar S."/>
            <person name="Salamov A.A."/>
            <person name="Schmutz J."/>
            <person name="Selles B."/>
            <person name="Shapiro H."/>
            <person name="Tanguay P."/>
            <person name="Tuskan G.A."/>
            <person name="Henrissat B."/>
            <person name="Van de Peer Y."/>
            <person name="Rouze P."/>
            <person name="Ellis J.G."/>
            <person name="Dodds P.N."/>
            <person name="Schein J.E."/>
            <person name="Zhong S."/>
            <person name="Hamelin R.C."/>
            <person name="Grigoriev I.V."/>
            <person name="Szabo L.J."/>
            <person name="Martin F."/>
        </authorList>
    </citation>
    <scope>NUCLEOTIDE SEQUENCE [LARGE SCALE GENOMIC DNA]</scope>
    <source>
        <strain evidence="9">98AG31 / pathotype 3-4-7</strain>
    </source>
</reference>
<dbReference type="STRING" id="747676.F4R670"/>
<dbReference type="InterPro" id="IPR037171">
    <property type="entry name" value="NagB/RpiA_transferase-like"/>
</dbReference>
<evidence type="ECO:0000313" key="8">
    <source>
        <dbReference type="EMBL" id="EGG12519.1"/>
    </source>
</evidence>
<dbReference type="EC" id="5.3.1.6" evidence="4"/>
<dbReference type="InParanoid" id="F4R670"/>
<evidence type="ECO:0000256" key="2">
    <source>
        <dbReference type="ARBA" id="ARBA00004988"/>
    </source>
</evidence>
<keyword evidence="9" id="KW-1185">Reference proteome</keyword>
<evidence type="ECO:0000256" key="1">
    <source>
        <dbReference type="ARBA" id="ARBA00001713"/>
    </source>
</evidence>
<dbReference type="VEuPathDB" id="FungiDB:MELLADRAFT_88897"/>
<evidence type="ECO:0000313" key="9">
    <source>
        <dbReference type="Proteomes" id="UP000001072"/>
    </source>
</evidence>
<dbReference type="EMBL" id="GL883091">
    <property type="protein sequence ID" value="EGG12519.1"/>
    <property type="molecule type" value="Genomic_DNA"/>
</dbReference>
<proteinExistence type="inferred from homology"/>
<dbReference type="RefSeq" id="XP_007404894.1">
    <property type="nucleotide sequence ID" value="XM_007404832.1"/>
</dbReference>
<dbReference type="AlphaFoldDB" id="F4R670"/>
<evidence type="ECO:0000256" key="6">
    <source>
        <dbReference type="ARBA" id="ARBA00023235"/>
    </source>
</evidence>
<dbReference type="GO" id="GO:0009052">
    <property type="term" value="P:pentose-phosphate shunt, non-oxidative branch"/>
    <property type="evidence" value="ECO:0007669"/>
    <property type="project" value="InterPro"/>
</dbReference>
<dbReference type="OrthoDB" id="1555531at2759"/>
<dbReference type="GeneID" id="18935027"/>
<dbReference type="Pfam" id="PF06026">
    <property type="entry name" value="Rib_5-P_isom_A"/>
    <property type="match status" value="1"/>
</dbReference>
<comment type="pathway">
    <text evidence="2">Carbohydrate degradation; pentose phosphate pathway; D-ribose 5-phosphate from D-ribulose 5-phosphate (non-oxidative stage): step 1/1.</text>
</comment>
<comment type="similarity">
    <text evidence="3">Belongs to the ribose 5-phosphate isomerase family.</text>
</comment>
<dbReference type="UniPathway" id="UPA00115">
    <property type="reaction ID" value="UER00412"/>
</dbReference>
<dbReference type="InterPro" id="IPR004788">
    <property type="entry name" value="Ribose5P_isomerase_type_A"/>
</dbReference>
<protein>
    <recommendedName>
        <fullName evidence="5">Ribose-5-phosphate isomerase</fullName>
        <ecNumber evidence="4">5.3.1.6</ecNumber>
    </recommendedName>
    <alternativeName>
        <fullName evidence="7">D-ribose-5-phosphate ketol-isomerase</fullName>
    </alternativeName>
</protein>
<dbReference type="Proteomes" id="UP000001072">
    <property type="component" value="Unassembled WGS sequence"/>
</dbReference>
<comment type="catalytic activity">
    <reaction evidence="1">
        <text>aldehydo-D-ribose 5-phosphate = D-ribulose 5-phosphate</text>
        <dbReference type="Rhea" id="RHEA:14657"/>
        <dbReference type="ChEBI" id="CHEBI:58121"/>
        <dbReference type="ChEBI" id="CHEBI:58273"/>
        <dbReference type="EC" id="5.3.1.6"/>
    </reaction>
</comment>
<evidence type="ECO:0000256" key="3">
    <source>
        <dbReference type="ARBA" id="ARBA00008088"/>
    </source>
</evidence>
<dbReference type="KEGG" id="mlr:MELLADRAFT_88897"/>
<dbReference type="Gene3D" id="3.40.50.1360">
    <property type="match status" value="1"/>
</dbReference>
<gene>
    <name evidence="8" type="ORF">MELLADRAFT_88897</name>
</gene>
<name>F4R670_MELLP</name>
<evidence type="ECO:0000256" key="5">
    <source>
        <dbReference type="ARBA" id="ARBA00019150"/>
    </source>
</evidence>
<evidence type="ECO:0000256" key="4">
    <source>
        <dbReference type="ARBA" id="ARBA00011959"/>
    </source>
</evidence>
<evidence type="ECO:0000256" key="7">
    <source>
        <dbReference type="ARBA" id="ARBA00032273"/>
    </source>
</evidence>
<accession>F4R670</accession>
<sequence>MRITTNFNSFSLSHNHLAKQKTDFRIFCSLSCSAPQALCQTDQSPSLDITLDGTNEVDSNLNVRKGDDACDLREKVLAEAAATFFCSIC</sequence>
<dbReference type="HOGENOM" id="CLU_2455195_0_0_1"/>
<organism evidence="9">
    <name type="scientific">Melampsora larici-populina (strain 98AG31 / pathotype 3-4-7)</name>
    <name type="common">Poplar leaf rust fungus</name>
    <dbReference type="NCBI Taxonomy" id="747676"/>
    <lineage>
        <taxon>Eukaryota</taxon>
        <taxon>Fungi</taxon>
        <taxon>Dikarya</taxon>
        <taxon>Basidiomycota</taxon>
        <taxon>Pucciniomycotina</taxon>
        <taxon>Pucciniomycetes</taxon>
        <taxon>Pucciniales</taxon>
        <taxon>Melampsoraceae</taxon>
        <taxon>Melampsora</taxon>
    </lineage>
</organism>
<dbReference type="GO" id="GO:0004751">
    <property type="term" value="F:ribose-5-phosphate isomerase activity"/>
    <property type="evidence" value="ECO:0007669"/>
    <property type="project" value="UniProtKB-EC"/>
</dbReference>